<keyword evidence="2" id="KW-1185">Reference proteome</keyword>
<name>A0A4Q8BF94_9ACTN</name>
<dbReference type="Proteomes" id="UP000294114">
    <property type="component" value="Unassembled WGS sequence"/>
</dbReference>
<accession>A0A4Q8BF94</accession>
<dbReference type="RefSeq" id="WP_278045643.1">
    <property type="nucleotide sequence ID" value="NZ_SHLD01000001.1"/>
</dbReference>
<evidence type="ECO:0000313" key="1">
    <source>
        <dbReference type="EMBL" id="RZU76637.1"/>
    </source>
</evidence>
<evidence type="ECO:0000313" key="2">
    <source>
        <dbReference type="Proteomes" id="UP000294114"/>
    </source>
</evidence>
<proteinExistence type="predicted"/>
<dbReference type="EMBL" id="SHLD01000001">
    <property type="protein sequence ID" value="RZU76637.1"/>
    <property type="molecule type" value="Genomic_DNA"/>
</dbReference>
<sequence length="44" mass="4950">MIRKLLLVVRESCRMAVDVFLVSARGYGGVISPIVSRRRSKENS</sequence>
<gene>
    <name evidence="1" type="ORF">EV384_5303</name>
</gene>
<protein>
    <submittedName>
        <fullName evidence="1">Uncharacterized protein</fullName>
    </submittedName>
</protein>
<comment type="caution">
    <text evidence="1">The sequence shown here is derived from an EMBL/GenBank/DDBJ whole genome shotgun (WGS) entry which is preliminary data.</text>
</comment>
<reference evidence="1 2" key="1">
    <citation type="submission" date="2019-02" db="EMBL/GenBank/DDBJ databases">
        <title>Sequencing the genomes of 1000 actinobacteria strains.</title>
        <authorList>
            <person name="Klenk H.-P."/>
        </authorList>
    </citation>
    <scope>NUCLEOTIDE SEQUENCE [LARGE SCALE GENOMIC DNA]</scope>
    <source>
        <strain evidence="1 2">DSM 45612</strain>
    </source>
</reference>
<dbReference type="AlphaFoldDB" id="A0A4Q8BF94"/>
<organism evidence="1 2">
    <name type="scientific">Micromonospora kangleipakensis</name>
    <dbReference type="NCBI Taxonomy" id="1077942"/>
    <lineage>
        <taxon>Bacteria</taxon>
        <taxon>Bacillati</taxon>
        <taxon>Actinomycetota</taxon>
        <taxon>Actinomycetes</taxon>
        <taxon>Micromonosporales</taxon>
        <taxon>Micromonosporaceae</taxon>
        <taxon>Micromonospora</taxon>
    </lineage>
</organism>